<evidence type="ECO:0008006" key="4">
    <source>
        <dbReference type="Google" id="ProtNLM"/>
    </source>
</evidence>
<proteinExistence type="predicted"/>
<dbReference type="SUPFAM" id="SSF110087">
    <property type="entry name" value="DR1885-like metal-binding protein"/>
    <property type="match status" value="1"/>
</dbReference>
<name>A0A1G5JPU4_9RHOB</name>
<evidence type="ECO:0000256" key="1">
    <source>
        <dbReference type="SAM" id="SignalP"/>
    </source>
</evidence>
<protein>
    <recommendedName>
        <fullName evidence="4">Copper(I)-binding protein</fullName>
    </recommendedName>
</protein>
<accession>A0A1G5JPU4</accession>
<evidence type="ECO:0000313" key="2">
    <source>
        <dbReference type="EMBL" id="SCY89739.1"/>
    </source>
</evidence>
<dbReference type="RefSeq" id="WP_090747253.1">
    <property type="nucleotide sequence ID" value="NZ_FMVT01000014.1"/>
</dbReference>
<reference evidence="2 3" key="1">
    <citation type="submission" date="2016-10" db="EMBL/GenBank/DDBJ databases">
        <authorList>
            <person name="de Groot N.N."/>
        </authorList>
    </citation>
    <scope>NUCLEOTIDE SEQUENCE [LARGE SCALE GENOMIC DNA]</scope>
    <source>
        <strain evidence="2 3">CGMCC 1.8925</strain>
    </source>
</reference>
<gene>
    <name evidence="2" type="ORF">SAMN05660710_03317</name>
</gene>
<dbReference type="OrthoDB" id="9796962at2"/>
<dbReference type="Gene3D" id="2.60.40.1890">
    <property type="entry name" value="PCu(A)C copper chaperone"/>
    <property type="match status" value="1"/>
</dbReference>
<organism evidence="2 3">
    <name type="scientific">Paracoccus tibetensis</name>
    <dbReference type="NCBI Taxonomy" id="336292"/>
    <lineage>
        <taxon>Bacteria</taxon>
        <taxon>Pseudomonadati</taxon>
        <taxon>Pseudomonadota</taxon>
        <taxon>Alphaproteobacteria</taxon>
        <taxon>Rhodobacterales</taxon>
        <taxon>Paracoccaceae</taxon>
        <taxon>Paracoccus</taxon>
    </lineage>
</organism>
<feature type="chain" id="PRO_5011660281" description="Copper(I)-binding protein" evidence="1">
    <location>
        <begin position="22"/>
        <end position="159"/>
    </location>
</feature>
<feature type="signal peptide" evidence="1">
    <location>
        <begin position="1"/>
        <end position="21"/>
    </location>
</feature>
<dbReference type="Proteomes" id="UP000199502">
    <property type="component" value="Unassembled WGS sequence"/>
</dbReference>
<dbReference type="InterPro" id="IPR058248">
    <property type="entry name" value="Lxx211020-like"/>
</dbReference>
<dbReference type="PANTHER" id="PTHR36302:SF1">
    <property type="entry name" value="COPPER CHAPERONE PCU(A)C"/>
    <property type="match status" value="1"/>
</dbReference>
<dbReference type="InterPro" id="IPR007410">
    <property type="entry name" value="LpqE-like"/>
</dbReference>
<keyword evidence="1" id="KW-0732">Signal</keyword>
<keyword evidence="3" id="KW-1185">Reference proteome</keyword>
<dbReference type="PANTHER" id="PTHR36302">
    <property type="entry name" value="BLR7088 PROTEIN"/>
    <property type="match status" value="1"/>
</dbReference>
<dbReference type="InterPro" id="IPR036182">
    <property type="entry name" value="PCuAC_sf"/>
</dbReference>
<dbReference type="Pfam" id="PF04314">
    <property type="entry name" value="PCuAC"/>
    <property type="match status" value="1"/>
</dbReference>
<sequence length="159" mass="16840">MLKSTAAALVLATILPASAFAECVEVTQGNITVSAAWSRATIGTERPAVFYVTIRNDGGSDERLVGIETPVADMPMLHESVMENGAARMSHVDQIVIAPIDAVSLEPGGYHGMLMDLQTELVEGTTFPVTLLFEKSGPVTIDTAVLPLRAREAACEEAL</sequence>
<dbReference type="STRING" id="336292.SAMN05660710_03317"/>
<dbReference type="EMBL" id="FMVT01000014">
    <property type="protein sequence ID" value="SCY89739.1"/>
    <property type="molecule type" value="Genomic_DNA"/>
</dbReference>
<evidence type="ECO:0000313" key="3">
    <source>
        <dbReference type="Proteomes" id="UP000199502"/>
    </source>
</evidence>
<dbReference type="AlphaFoldDB" id="A0A1G5JPU4"/>